<keyword evidence="1" id="KW-1133">Transmembrane helix</keyword>
<evidence type="ECO:0000256" key="1">
    <source>
        <dbReference type="SAM" id="Phobius"/>
    </source>
</evidence>
<keyword evidence="1" id="KW-0812">Transmembrane</keyword>
<feature type="transmembrane region" description="Helical" evidence="1">
    <location>
        <begin position="221"/>
        <end position="241"/>
    </location>
</feature>
<organism evidence="2">
    <name type="scientific">gut metagenome</name>
    <dbReference type="NCBI Taxonomy" id="749906"/>
    <lineage>
        <taxon>unclassified sequences</taxon>
        <taxon>metagenomes</taxon>
        <taxon>organismal metagenomes</taxon>
    </lineage>
</organism>
<gene>
    <name evidence="2" type="ORF">EVA_00773</name>
</gene>
<dbReference type="EMBL" id="AMCI01000139">
    <property type="protein sequence ID" value="EJX10650.1"/>
    <property type="molecule type" value="Genomic_DNA"/>
</dbReference>
<comment type="caution">
    <text evidence="2">The sequence shown here is derived from an EMBL/GenBank/DDBJ whole genome shotgun (WGS) entry which is preliminary data.</text>
</comment>
<dbReference type="AlphaFoldDB" id="J9H8D0"/>
<protein>
    <submittedName>
        <fullName evidence="2">Uncharacterized protein</fullName>
    </submittedName>
</protein>
<evidence type="ECO:0000313" key="2">
    <source>
        <dbReference type="EMBL" id="EJX10650.1"/>
    </source>
</evidence>
<name>J9H8D0_9ZZZZ</name>
<reference evidence="2" key="1">
    <citation type="journal article" date="2012" name="PLoS ONE">
        <title>Gene sets for utilization of primary and secondary nutrition supplies in the distal gut of endangered iberian lynx.</title>
        <authorList>
            <person name="Alcaide M."/>
            <person name="Messina E."/>
            <person name="Richter M."/>
            <person name="Bargiela R."/>
            <person name="Peplies J."/>
            <person name="Huws S.A."/>
            <person name="Newbold C.J."/>
            <person name="Golyshin P.N."/>
            <person name="Simon M.A."/>
            <person name="Lopez G."/>
            <person name="Yakimov M.M."/>
            <person name="Ferrer M."/>
        </authorList>
    </citation>
    <scope>NUCLEOTIDE SEQUENCE</scope>
</reference>
<accession>J9H8D0</accession>
<keyword evidence="1" id="KW-0472">Membrane</keyword>
<sequence>MNLALTAGKVSGIGLCRKIAVGPLTQSYTEMIEGDIFGYLGEKSHTLGIMHGHIFEFDILATADKYAWSRTGIRTESDYGTRKEFVVLPRCLNDIGINLLYPTRSHTNITGIVNYMLGLAIESNTPTRHNLPPFAADHEIAVSYLIVNRTIKLVGNFSLFLIILKYHSLCDLRHTGINGQVLYFHILTIDNGDRQHSAMGVDIGTSTIEGEVIEAFQIDSYTLGVILVVIGYIISFLRAAYRMEVIGPFAEDKANRTRTAFFLDLQKGTLHQGSCIFCGIGHDAKLRCIIHFLCTRTAQHHYCGKNR</sequence>
<proteinExistence type="predicted"/>